<organism evidence="2 3">
    <name type="scientific">Mesorhabditis spiculigera</name>
    <dbReference type="NCBI Taxonomy" id="96644"/>
    <lineage>
        <taxon>Eukaryota</taxon>
        <taxon>Metazoa</taxon>
        <taxon>Ecdysozoa</taxon>
        <taxon>Nematoda</taxon>
        <taxon>Chromadorea</taxon>
        <taxon>Rhabditida</taxon>
        <taxon>Rhabditina</taxon>
        <taxon>Rhabditomorpha</taxon>
        <taxon>Rhabditoidea</taxon>
        <taxon>Rhabditidae</taxon>
        <taxon>Mesorhabditinae</taxon>
        <taxon>Mesorhabditis</taxon>
    </lineage>
</organism>
<reference evidence="2" key="1">
    <citation type="submission" date="2023-06" db="EMBL/GenBank/DDBJ databases">
        <authorList>
            <person name="Delattre M."/>
        </authorList>
    </citation>
    <scope>NUCLEOTIDE SEQUENCE</scope>
    <source>
        <strain evidence="2">AF72</strain>
    </source>
</reference>
<feature type="non-terminal residue" evidence="2">
    <location>
        <position position="1"/>
    </location>
</feature>
<comment type="caution">
    <text evidence="2">The sequence shown here is derived from an EMBL/GenBank/DDBJ whole genome shotgun (WGS) entry which is preliminary data.</text>
</comment>
<dbReference type="AlphaFoldDB" id="A0AA36CJD0"/>
<gene>
    <name evidence="2" type="ORF">MSPICULIGERA_LOCUS7822</name>
</gene>
<feature type="compositionally biased region" description="Basic and acidic residues" evidence="1">
    <location>
        <begin position="204"/>
        <end position="224"/>
    </location>
</feature>
<feature type="region of interest" description="Disordered" evidence="1">
    <location>
        <begin position="294"/>
        <end position="475"/>
    </location>
</feature>
<feature type="compositionally biased region" description="Basic and acidic residues" evidence="1">
    <location>
        <begin position="415"/>
        <end position="435"/>
    </location>
</feature>
<evidence type="ECO:0000313" key="3">
    <source>
        <dbReference type="Proteomes" id="UP001177023"/>
    </source>
</evidence>
<accession>A0AA36CJD0</accession>
<feature type="compositionally biased region" description="Basic and acidic residues" evidence="1">
    <location>
        <begin position="394"/>
        <end position="405"/>
    </location>
</feature>
<sequence>MRQHVLLALVVATAYSRILADVTKCGAECQEEAQFTEKTRMASEICRQEDLGVAKRCLEKDEEEPVNRCLTECGMKVDETKAFRLDGNPASPINPGAEMDQLGSSCRQHICVLQCSTRLLSTTCPAAGQLFKDLLKFQINNGVQGLEPEKTKAFFTSLPEECNFVKSTDDLEKLISVDISKVTAPANLEEKFESSTIQVNVDEETSKFEKAEEEEKKDGTKTDSDEFTLSEALDSVESTKTDGEKSLVSSEDETEIPRVVVSSSEVPAIDEEAIAARFDAMNKDRKPDEPLFLASRDAKPEEEPVDEATTHAFQPEDDFVPFGTPGNATEDAAEVATENPAVAQTEEDVKIVNQPTTPAEKPLQIDGDTESEEVTAKMEVISSEETEEAPVTVKPEKTTSEDDRSIQSGLAGMEHSGEVEKNATEAKEEEKKEEATTEPMLVVNAQEEEQKPAEEASVTAEVITQSPEPVSSSNGLSLGVVTLISALMLAF</sequence>
<dbReference type="EMBL" id="CATQJA010002011">
    <property type="protein sequence ID" value="CAJ0569341.1"/>
    <property type="molecule type" value="Genomic_DNA"/>
</dbReference>
<feature type="region of interest" description="Disordered" evidence="1">
    <location>
        <begin position="203"/>
        <end position="263"/>
    </location>
</feature>
<evidence type="ECO:0000313" key="2">
    <source>
        <dbReference type="EMBL" id="CAJ0569341.1"/>
    </source>
</evidence>
<protein>
    <submittedName>
        <fullName evidence="2">Uncharacterized protein</fullName>
    </submittedName>
</protein>
<evidence type="ECO:0000256" key="1">
    <source>
        <dbReference type="SAM" id="MobiDB-lite"/>
    </source>
</evidence>
<dbReference type="Proteomes" id="UP001177023">
    <property type="component" value="Unassembled WGS sequence"/>
</dbReference>
<keyword evidence="3" id="KW-1185">Reference proteome</keyword>
<name>A0AA36CJD0_9BILA</name>
<proteinExistence type="predicted"/>